<gene>
    <name evidence="1" type="ORF">H9L10_14965</name>
</gene>
<dbReference type="AlphaFoldDB" id="A0A7G9R1I7"/>
<dbReference type="SUPFAM" id="SSF53850">
    <property type="entry name" value="Periplasmic binding protein-like II"/>
    <property type="match status" value="1"/>
</dbReference>
<evidence type="ECO:0000313" key="1">
    <source>
        <dbReference type="EMBL" id="QNN49462.1"/>
    </source>
</evidence>
<dbReference type="KEGG" id="pei:H9L10_14965"/>
<reference evidence="1 2" key="1">
    <citation type="submission" date="2020-08" db="EMBL/GenBank/DDBJ databases">
        <title>Genome sequence of Phycicoccus endophyticus JCM 31784T.</title>
        <authorList>
            <person name="Hyun D.-W."/>
            <person name="Bae J.-W."/>
        </authorList>
    </citation>
    <scope>NUCLEOTIDE SEQUENCE [LARGE SCALE GENOMIC DNA]</scope>
    <source>
        <strain evidence="1 2">JCM 31784</strain>
    </source>
</reference>
<sequence>MNTTTRRGFLGFAVASGALGVVGCSAPGSDSSGTTSTGPVSTSLPTGSLSFDMTVATGNGLYAKLVKLYEKKFPDVTVNLREEGFNSLVTNEARIASSNDPPDVLYLNAFGNLVKDGLLTSLDPYAEAYGWSEWSQSQFRTTSSTDEGVRGSGHLYGAGPGFGTTGVFYNKKLAEQVGMTTPPDTLEELESVLAAAKAKGVLPFMSDGKDARTAYPLQNLMMIYTSDPDALSSWFFGTPGTTIDTPEVLEAVQKLDEWVGKGYFPDDVNSQDSTTSMNQYMSGKGLFYVDGNWDAPALDKNNSGEFGFFPFPAKESGGVHYSMSAATLLAVPSKATAKDEAVSFLNFVQTDDDARQAALDIGGLIPAGPNDANPVSAKAGSALEGCVESFDQVLQENGLVEFMANATSSMLQSTLTPQIQLLFAGKTTPEAFIEKVQSDFESVVGS</sequence>
<dbReference type="InterPro" id="IPR050490">
    <property type="entry name" value="Bact_solute-bd_prot1"/>
</dbReference>
<dbReference type="InterPro" id="IPR006059">
    <property type="entry name" value="SBP"/>
</dbReference>
<evidence type="ECO:0000313" key="2">
    <source>
        <dbReference type="Proteomes" id="UP000515976"/>
    </source>
</evidence>
<proteinExistence type="predicted"/>
<keyword evidence="2" id="KW-1185">Reference proteome</keyword>
<protein>
    <submittedName>
        <fullName evidence="1">Extracellular solute-binding protein</fullName>
    </submittedName>
</protein>
<name>A0A7G9R1I7_9MICO</name>
<dbReference type="Proteomes" id="UP000515976">
    <property type="component" value="Chromosome"/>
</dbReference>
<organism evidence="1 2">
    <name type="scientific">Phycicoccus endophyticus</name>
    <dbReference type="NCBI Taxonomy" id="1690220"/>
    <lineage>
        <taxon>Bacteria</taxon>
        <taxon>Bacillati</taxon>
        <taxon>Actinomycetota</taxon>
        <taxon>Actinomycetes</taxon>
        <taxon>Micrococcales</taxon>
        <taxon>Intrasporangiaceae</taxon>
        <taxon>Phycicoccus</taxon>
    </lineage>
</organism>
<dbReference type="Pfam" id="PF01547">
    <property type="entry name" value="SBP_bac_1"/>
    <property type="match status" value="1"/>
</dbReference>
<dbReference type="PROSITE" id="PS51257">
    <property type="entry name" value="PROKAR_LIPOPROTEIN"/>
    <property type="match status" value="1"/>
</dbReference>
<dbReference type="PANTHER" id="PTHR43649">
    <property type="entry name" value="ARABINOSE-BINDING PROTEIN-RELATED"/>
    <property type="match status" value="1"/>
</dbReference>
<dbReference type="PROSITE" id="PS51318">
    <property type="entry name" value="TAT"/>
    <property type="match status" value="1"/>
</dbReference>
<dbReference type="RefSeq" id="WP_166099350.1">
    <property type="nucleotide sequence ID" value="NZ_BMMY01000005.1"/>
</dbReference>
<dbReference type="Gene3D" id="3.40.190.10">
    <property type="entry name" value="Periplasmic binding protein-like II"/>
    <property type="match status" value="2"/>
</dbReference>
<accession>A0A7G9R1I7</accession>
<dbReference type="InterPro" id="IPR006311">
    <property type="entry name" value="TAT_signal"/>
</dbReference>
<dbReference type="EMBL" id="CP060712">
    <property type="protein sequence ID" value="QNN49462.1"/>
    <property type="molecule type" value="Genomic_DNA"/>
</dbReference>
<dbReference type="PANTHER" id="PTHR43649:SF12">
    <property type="entry name" value="DIACETYLCHITOBIOSE BINDING PROTEIN DASA"/>
    <property type="match status" value="1"/>
</dbReference>